<geneLocation type="mitochondrion" evidence="13"/>
<proteinExistence type="inferred from homology"/>
<name>A0AAU6PTD4_9ECHN</name>
<dbReference type="InterPro" id="IPR001421">
    <property type="entry name" value="ATP8_metazoa"/>
</dbReference>
<evidence type="ECO:0000256" key="7">
    <source>
        <dbReference type="ARBA" id="ARBA00022989"/>
    </source>
</evidence>
<evidence type="ECO:0000256" key="6">
    <source>
        <dbReference type="ARBA" id="ARBA00022781"/>
    </source>
</evidence>
<gene>
    <name evidence="13" type="primary">atp8</name>
</gene>
<keyword evidence="4 11" id="KW-0138">CF(0)</keyword>
<evidence type="ECO:0000256" key="5">
    <source>
        <dbReference type="ARBA" id="ARBA00022692"/>
    </source>
</evidence>
<comment type="similarity">
    <text evidence="2 11">Belongs to the ATPase protein 8 family.</text>
</comment>
<dbReference type="GO" id="GO:0015078">
    <property type="term" value="F:proton transmembrane transporter activity"/>
    <property type="evidence" value="ECO:0007669"/>
    <property type="project" value="InterPro"/>
</dbReference>
<evidence type="ECO:0000256" key="11">
    <source>
        <dbReference type="RuleBase" id="RU003661"/>
    </source>
</evidence>
<evidence type="ECO:0000256" key="3">
    <source>
        <dbReference type="ARBA" id="ARBA00022448"/>
    </source>
</evidence>
<dbReference type="EMBL" id="OR343710">
    <property type="protein sequence ID" value="WXX18166.1"/>
    <property type="molecule type" value="Genomic_DNA"/>
</dbReference>
<dbReference type="Pfam" id="PF00895">
    <property type="entry name" value="ATP-synt_8"/>
    <property type="match status" value="1"/>
</dbReference>
<reference evidence="13" key="1">
    <citation type="submission" date="2023-07" db="EMBL/GenBank/DDBJ databases">
        <authorList>
            <person name="Du J."/>
            <person name="Li J."/>
            <person name="Ding G."/>
            <person name="Shen B."/>
            <person name="Sun Y."/>
            <person name="Zhou D."/>
        </authorList>
    </citation>
    <scope>NUCLEOTIDE SEQUENCE</scope>
</reference>
<keyword evidence="10 12" id="KW-0472">Membrane</keyword>
<feature type="transmembrane region" description="Helical" evidence="12">
    <location>
        <begin position="6"/>
        <end position="27"/>
    </location>
</feature>
<keyword evidence="6 11" id="KW-0375">Hydrogen ion transport</keyword>
<evidence type="ECO:0000256" key="9">
    <source>
        <dbReference type="ARBA" id="ARBA00023128"/>
    </source>
</evidence>
<keyword evidence="9 11" id="KW-0496">Mitochondrion</keyword>
<dbReference type="GO" id="GO:0031966">
    <property type="term" value="C:mitochondrial membrane"/>
    <property type="evidence" value="ECO:0007669"/>
    <property type="project" value="UniProtKB-SubCell"/>
</dbReference>
<evidence type="ECO:0000256" key="8">
    <source>
        <dbReference type="ARBA" id="ARBA00023065"/>
    </source>
</evidence>
<evidence type="ECO:0000256" key="1">
    <source>
        <dbReference type="ARBA" id="ARBA00004304"/>
    </source>
</evidence>
<dbReference type="GO" id="GO:0045259">
    <property type="term" value="C:proton-transporting ATP synthase complex"/>
    <property type="evidence" value="ECO:0007669"/>
    <property type="project" value="UniProtKB-KW"/>
</dbReference>
<sequence length="55" mass="6603">MPQLDFIWWIVNFFLIWTTITIAFIILTNNIAPTNTTENSINIILNNETTNWQWF</sequence>
<keyword evidence="7 12" id="KW-1133">Transmembrane helix</keyword>
<evidence type="ECO:0000256" key="2">
    <source>
        <dbReference type="ARBA" id="ARBA00008892"/>
    </source>
</evidence>
<keyword evidence="3 11" id="KW-0813">Transport</keyword>
<keyword evidence="8 11" id="KW-0406">Ion transport</keyword>
<dbReference type="GO" id="GO:0015986">
    <property type="term" value="P:proton motive force-driven ATP synthesis"/>
    <property type="evidence" value="ECO:0007669"/>
    <property type="project" value="InterPro"/>
</dbReference>
<evidence type="ECO:0000256" key="4">
    <source>
        <dbReference type="ARBA" id="ARBA00022547"/>
    </source>
</evidence>
<evidence type="ECO:0000313" key="13">
    <source>
        <dbReference type="EMBL" id="WXX18166.1"/>
    </source>
</evidence>
<keyword evidence="5 11" id="KW-0812">Transmembrane</keyword>
<dbReference type="AlphaFoldDB" id="A0AAU6PTD4"/>
<organism evidence="13">
    <name type="scientific">Caenopedina pulchella</name>
    <dbReference type="NCBI Taxonomy" id="2962505"/>
    <lineage>
        <taxon>Eukaryota</taxon>
        <taxon>Metazoa</taxon>
        <taxon>Echinodermata</taxon>
        <taxon>Eleutherozoa</taxon>
        <taxon>Echinozoa</taxon>
        <taxon>Echinoidea</taxon>
        <taxon>Euechinoidea</taxon>
        <taxon>Acroechinoidea</taxon>
        <taxon>Pedinoida</taxon>
        <taxon>Pedinidae</taxon>
        <taxon>Caenopedina</taxon>
    </lineage>
</organism>
<evidence type="ECO:0000256" key="12">
    <source>
        <dbReference type="SAM" id="Phobius"/>
    </source>
</evidence>
<evidence type="ECO:0000256" key="10">
    <source>
        <dbReference type="ARBA" id="ARBA00023136"/>
    </source>
</evidence>
<protein>
    <recommendedName>
        <fullName evidence="11">ATP synthase complex subunit 8</fullName>
    </recommendedName>
</protein>
<accession>A0AAU6PTD4</accession>
<comment type="subcellular location">
    <subcellularLocation>
        <location evidence="1 11">Mitochondrion membrane</location>
        <topology evidence="1 11">Single-pass membrane protein</topology>
    </subcellularLocation>
</comment>